<gene>
    <name evidence="1" type="ORF">COMA2_80055</name>
</gene>
<keyword evidence="2" id="KW-1185">Reference proteome</keyword>
<organism evidence="1 2">
    <name type="scientific">Candidatus Nitrospira nitrificans</name>
    <dbReference type="NCBI Taxonomy" id="1742973"/>
    <lineage>
        <taxon>Bacteria</taxon>
        <taxon>Pseudomonadati</taxon>
        <taxon>Nitrospirota</taxon>
        <taxon>Nitrospiria</taxon>
        <taxon>Nitrospirales</taxon>
        <taxon>Nitrospiraceae</taxon>
        <taxon>Nitrospira</taxon>
    </lineage>
</organism>
<evidence type="ECO:0000313" key="2">
    <source>
        <dbReference type="Proteomes" id="UP000198736"/>
    </source>
</evidence>
<dbReference type="AlphaFoldDB" id="A0A0S4LSB7"/>
<protein>
    <submittedName>
        <fullName evidence="1">Uncharacterized protein</fullName>
    </submittedName>
</protein>
<proteinExistence type="predicted"/>
<reference evidence="2" key="1">
    <citation type="submission" date="2015-10" db="EMBL/GenBank/DDBJ databases">
        <authorList>
            <person name="Luecker S."/>
            <person name="Luecker S."/>
        </authorList>
    </citation>
    <scope>NUCLEOTIDE SEQUENCE [LARGE SCALE GENOMIC DNA]</scope>
</reference>
<dbReference type="EMBL" id="CZPZ01000035">
    <property type="protein sequence ID" value="CUS39562.1"/>
    <property type="molecule type" value="Genomic_DNA"/>
</dbReference>
<sequence length="43" mass="4636">MEGIFIESLSTGGTPIHDAYLIRAGYSAADVRESISTSHRGLR</sequence>
<dbReference type="Proteomes" id="UP000198736">
    <property type="component" value="Unassembled WGS sequence"/>
</dbReference>
<accession>A0A0S4LSB7</accession>
<dbReference type="STRING" id="1742973.COMA2_80055"/>
<name>A0A0S4LSB7_9BACT</name>
<evidence type="ECO:0000313" key="1">
    <source>
        <dbReference type="EMBL" id="CUS39562.1"/>
    </source>
</evidence>